<evidence type="ECO:0000313" key="3">
    <source>
        <dbReference type="EMBL" id="EKM49490.1"/>
    </source>
</evidence>
<dbReference type="PROSITE" id="PS50011">
    <property type="entry name" value="PROTEIN_KINASE_DOM"/>
    <property type="match status" value="1"/>
</dbReference>
<keyword evidence="1" id="KW-0067">ATP-binding</keyword>
<dbReference type="OrthoDB" id="5979581at2759"/>
<accession>K5VRU7</accession>
<dbReference type="KEGG" id="pco:PHACADRAFT_214053"/>
<evidence type="ECO:0000313" key="4">
    <source>
        <dbReference type="Proteomes" id="UP000008370"/>
    </source>
</evidence>
<dbReference type="Proteomes" id="UP000008370">
    <property type="component" value="Unassembled WGS sequence"/>
</dbReference>
<dbReference type="InParanoid" id="K5VRU7"/>
<dbReference type="STRING" id="650164.K5VRU7"/>
<dbReference type="PANTHER" id="PTHR11909">
    <property type="entry name" value="CASEIN KINASE-RELATED"/>
    <property type="match status" value="1"/>
</dbReference>
<dbReference type="PROSITE" id="PS00107">
    <property type="entry name" value="PROTEIN_KINASE_ATP"/>
    <property type="match status" value="1"/>
</dbReference>
<dbReference type="HOGENOM" id="CLU_019279_2_7_1"/>
<dbReference type="SUPFAM" id="SSF56112">
    <property type="entry name" value="Protein kinase-like (PK-like)"/>
    <property type="match status" value="1"/>
</dbReference>
<feature type="domain" description="Protein kinase" evidence="2">
    <location>
        <begin position="12"/>
        <end position="281"/>
    </location>
</feature>
<dbReference type="InterPro" id="IPR011009">
    <property type="entry name" value="Kinase-like_dom_sf"/>
</dbReference>
<dbReference type="InterPro" id="IPR000719">
    <property type="entry name" value="Prot_kinase_dom"/>
</dbReference>
<keyword evidence="4" id="KW-1185">Reference proteome</keyword>
<dbReference type="InterPro" id="IPR017441">
    <property type="entry name" value="Protein_kinase_ATP_BS"/>
</dbReference>
<dbReference type="InterPro" id="IPR050235">
    <property type="entry name" value="CK1_Ser-Thr_kinase"/>
</dbReference>
<protein>
    <recommendedName>
        <fullName evidence="2">Protein kinase domain-containing protein</fullName>
    </recommendedName>
</protein>
<dbReference type="RefSeq" id="XP_007401559.1">
    <property type="nucleotide sequence ID" value="XM_007401497.1"/>
</dbReference>
<gene>
    <name evidence="3" type="ORF">PHACADRAFT_214053</name>
</gene>
<keyword evidence="1" id="KW-0547">Nucleotide-binding</keyword>
<dbReference type="SMART" id="SM00220">
    <property type="entry name" value="S_TKc"/>
    <property type="match status" value="1"/>
</dbReference>
<dbReference type="GO" id="GO:0005524">
    <property type="term" value="F:ATP binding"/>
    <property type="evidence" value="ECO:0007669"/>
    <property type="project" value="UniProtKB-UniRule"/>
</dbReference>
<proteinExistence type="predicted"/>
<dbReference type="Pfam" id="PF00069">
    <property type="entry name" value="Pkinase"/>
    <property type="match status" value="1"/>
</dbReference>
<dbReference type="GO" id="GO:0004672">
    <property type="term" value="F:protein kinase activity"/>
    <property type="evidence" value="ECO:0007669"/>
    <property type="project" value="InterPro"/>
</dbReference>
<sequence>MPPQYPQRIGNWWLGDCLGSGYSGAIFKATNIYTHEVVALKLQELDHECPTNRYERGFYPSLQGGEGMPTLYASGVEAGFDFLAISLLGSSLDSLYRKIGRNIMDLRSVCCIAMQVISRLEFMHSRGILHRDIQLGNCVIGLPPDEKKIYMIDFGFSKRYIDPRTGMHIEESNKKRDFIGNYWFTSVKVHCKGKIPTRRDDMEALALMLIHLLTPGGLSWTRNGVPKTDAAHNRLKREKLAAKSEDLCRGLPDVFEEFLRYCRRLKFAERPDYEEWRERFMDLAVNSGYPEDDVFVWPPQAEPSVHVTPTKPPHSGNLQRLEGILKDLAELKLTEPRQVLGVRANAINVPNAQKAARPKKAKATDPGDASVIVISTDGENDTAPKAAAVRLTKAEQLTELTSMAQDATDNVMLARVVRQFAEVLETSKSKSLTKEGFAFLDALYKQLADPSVYVVPMRTSRTRSGTQQEAAPNEADARRAKMDKLFSLRRDVGTAKSNRMLAKMASEFGVCIDKSRGRTITKDAVGFLYGLADRLRVMP</sequence>
<dbReference type="AlphaFoldDB" id="K5VRU7"/>
<feature type="binding site" evidence="1">
    <location>
        <position position="41"/>
    </location>
    <ligand>
        <name>ATP</name>
        <dbReference type="ChEBI" id="CHEBI:30616"/>
    </ligand>
</feature>
<dbReference type="GeneID" id="18913457"/>
<reference evidence="3 4" key="1">
    <citation type="journal article" date="2012" name="BMC Genomics">
        <title>Comparative genomics of the white-rot fungi, Phanerochaete carnosa and P. chrysosporium, to elucidate the genetic basis of the distinct wood types they colonize.</title>
        <authorList>
            <person name="Suzuki H."/>
            <person name="MacDonald J."/>
            <person name="Syed K."/>
            <person name="Salamov A."/>
            <person name="Hori C."/>
            <person name="Aerts A."/>
            <person name="Henrissat B."/>
            <person name="Wiebenga A."/>
            <person name="vanKuyk P.A."/>
            <person name="Barry K."/>
            <person name="Lindquist E."/>
            <person name="LaButti K."/>
            <person name="Lapidus A."/>
            <person name="Lucas S."/>
            <person name="Coutinho P."/>
            <person name="Gong Y."/>
            <person name="Samejima M."/>
            <person name="Mahadevan R."/>
            <person name="Abou-Zaid M."/>
            <person name="de Vries R.P."/>
            <person name="Igarashi K."/>
            <person name="Yadav J.S."/>
            <person name="Grigoriev I.V."/>
            <person name="Master E.R."/>
        </authorList>
    </citation>
    <scope>NUCLEOTIDE SEQUENCE [LARGE SCALE GENOMIC DNA]</scope>
    <source>
        <strain evidence="3 4">HHB-10118-sp</strain>
    </source>
</reference>
<organism evidence="3 4">
    <name type="scientific">Phanerochaete carnosa (strain HHB-10118-sp)</name>
    <name type="common">White-rot fungus</name>
    <name type="synonym">Peniophora carnosa</name>
    <dbReference type="NCBI Taxonomy" id="650164"/>
    <lineage>
        <taxon>Eukaryota</taxon>
        <taxon>Fungi</taxon>
        <taxon>Dikarya</taxon>
        <taxon>Basidiomycota</taxon>
        <taxon>Agaricomycotina</taxon>
        <taxon>Agaricomycetes</taxon>
        <taxon>Polyporales</taxon>
        <taxon>Phanerochaetaceae</taxon>
        <taxon>Phanerochaete</taxon>
    </lineage>
</organism>
<evidence type="ECO:0000256" key="1">
    <source>
        <dbReference type="PROSITE-ProRule" id="PRU10141"/>
    </source>
</evidence>
<evidence type="ECO:0000259" key="2">
    <source>
        <dbReference type="PROSITE" id="PS50011"/>
    </source>
</evidence>
<name>K5VRU7_PHACS</name>
<dbReference type="EMBL" id="JH930480">
    <property type="protein sequence ID" value="EKM49490.1"/>
    <property type="molecule type" value="Genomic_DNA"/>
</dbReference>
<dbReference type="Gene3D" id="1.10.510.10">
    <property type="entry name" value="Transferase(Phosphotransferase) domain 1"/>
    <property type="match status" value="1"/>
</dbReference>